<dbReference type="RefSeq" id="WP_005128643.1">
    <property type="nucleotide sequence ID" value="NZ_CP010397.1"/>
</dbReference>
<dbReference type="PANTHER" id="PTHR43236">
    <property type="entry name" value="ANTITOXIN HIGA1"/>
    <property type="match status" value="1"/>
</dbReference>
<dbReference type="GO" id="GO:0003677">
    <property type="term" value="F:DNA binding"/>
    <property type="evidence" value="ECO:0007669"/>
    <property type="project" value="InterPro"/>
</dbReference>
<name>A0A1S2G057_ACIBA</name>
<organism evidence="2 3">
    <name type="scientific">Acinetobacter baumannii</name>
    <dbReference type="NCBI Taxonomy" id="470"/>
    <lineage>
        <taxon>Bacteria</taxon>
        <taxon>Pseudomonadati</taxon>
        <taxon>Pseudomonadota</taxon>
        <taxon>Gammaproteobacteria</taxon>
        <taxon>Moraxellales</taxon>
        <taxon>Moraxellaceae</taxon>
        <taxon>Acinetobacter</taxon>
        <taxon>Acinetobacter calcoaceticus/baumannii complex</taxon>
    </lineage>
</organism>
<evidence type="ECO:0000313" key="3">
    <source>
        <dbReference type="Proteomes" id="UP000179937"/>
    </source>
</evidence>
<dbReference type="SUPFAM" id="SSF47413">
    <property type="entry name" value="lambda repressor-like DNA-binding domains"/>
    <property type="match status" value="1"/>
</dbReference>
<dbReference type="InterPro" id="IPR001387">
    <property type="entry name" value="Cro/C1-type_HTH"/>
</dbReference>
<dbReference type="AlphaFoldDB" id="A0A1S2G057"/>
<dbReference type="CDD" id="cd00093">
    <property type="entry name" value="HTH_XRE"/>
    <property type="match status" value="1"/>
</dbReference>
<dbReference type="Gene3D" id="1.10.260.40">
    <property type="entry name" value="lambda repressor-like DNA-binding domains"/>
    <property type="match status" value="1"/>
</dbReference>
<comment type="similarity">
    <text evidence="1">Belongs to the short-chain fatty acyl-CoA assimilation regulator (ScfR) family.</text>
</comment>
<dbReference type="EMBL" id="LYKI01000012">
    <property type="protein sequence ID" value="OIG73664.1"/>
    <property type="molecule type" value="Genomic_DNA"/>
</dbReference>
<gene>
    <name evidence="2" type="ORF">A7M90_03190</name>
</gene>
<proteinExistence type="inferred from homology"/>
<dbReference type="InterPro" id="IPR010359">
    <property type="entry name" value="IrrE_HExxH"/>
</dbReference>
<comment type="caution">
    <text evidence="2">The sequence shown here is derived from an EMBL/GenBank/DDBJ whole genome shotgun (WGS) entry which is preliminary data.</text>
</comment>
<reference evidence="2 3" key="1">
    <citation type="submission" date="2016-05" db="EMBL/GenBank/DDBJ databases">
        <title>The evolution of Acinetobacter baumannii in vivo.</title>
        <authorList>
            <person name="Hua X."/>
            <person name="Yu Y."/>
        </authorList>
    </citation>
    <scope>NUCLEOTIDE SEQUENCE [LARGE SCALE GENOMIC DNA]</scope>
    <source>
        <strain evidence="2 3">XH647</strain>
    </source>
</reference>
<dbReference type="PROSITE" id="PS50943">
    <property type="entry name" value="HTH_CROC1"/>
    <property type="match status" value="1"/>
</dbReference>
<dbReference type="PANTHER" id="PTHR43236:SF1">
    <property type="entry name" value="BLL7220 PROTEIN"/>
    <property type="match status" value="1"/>
</dbReference>
<dbReference type="InterPro" id="IPR010982">
    <property type="entry name" value="Lambda_DNA-bd_dom_sf"/>
</dbReference>
<dbReference type="Gene3D" id="1.10.10.2910">
    <property type="match status" value="1"/>
</dbReference>
<protein>
    <submittedName>
        <fullName evidence="2">Uncharacterized protein</fullName>
    </submittedName>
</protein>
<dbReference type="InterPro" id="IPR052345">
    <property type="entry name" value="Rad_response_metalloprotease"/>
</dbReference>
<dbReference type="Proteomes" id="UP000179937">
    <property type="component" value="Unassembled WGS sequence"/>
</dbReference>
<accession>A0A1S2G057</accession>
<evidence type="ECO:0000313" key="2">
    <source>
        <dbReference type="EMBL" id="OIG73664.1"/>
    </source>
</evidence>
<sequence>MFSKDRLRIAKDLRGLSNTDFAEKLGCSLSKVKQLLDADKEISENDQTEICRVLNVPMSFFMENDIQPHETEQIFYRSVARIKAQHRKANEAYTLLAKNINTYLLKKVKLPQFSRPVLDITEIQDQHYRYVDHIAIELRALWGLGVQPINNIVSLCELKGIRIFRLPNEVKEIDALSYFDDESGSPFIFVNNFKSAERARFDCAHELGHIIMHTHNRKVREEKDNKLLEIEADQFASEFLMPAEAFFATSPRYLSIDNMIEYKKIWRTSLKAVNYKAHKLGLISDWVNRSNLMKINSLGYHIEEPEETHRDESMMLPKIISLLVSQPSFDKNKMLDEIGISEDDFNQLTFDALAKVDIPKKKTKLYLVE</sequence>
<evidence type="ECO:0000256" key="1">
    <source>
        <dbReference type="ARBA" id="ARBA00007227"/>
    </source>
</evidence>
<dbReference type="Pfam" id="PF06114">
    <property type="entry name" value="Peptidase_M78"/>
    <property type="match status" value="1"/>
</dbReference>